<evidence type="ECO:0000313" key="2">
    <source>
        <dbReference type="EMBL" id="SNB80839.1"/>
    </source>
</evidence>
<organism evidence="2 3">
    <name type="scientific">Kingella negevensis</name>
    <dbReference type="NCBI Taxonomy" id="1522312"/>
    <lineage>
        <taxon>Bacteria</taxon>
        <taxon>Pseudomonadati</taxon>
        <taxon>Pseudomonadota</taxon>
        <taxon>Betaproteobacteria</taxon>
        <taxon>Neisseriales</taxon>
        <taxon>Neisseriaceae</taxon>
        <taxon>Kingella</taxon>
    </lineage>
</organism>
<dbReference type="Pfam" id="PF08780">
    <property type="entry name" value="NTase_sub_bind"/>
    <property type="match status" value="1"/>
</dbReference>
<evidence type="ECO:0000313" key="3">
    <source>
        <dbReference type="Proteomes" id="UP000215450"/>
    </source>
</evidence>
<dbReference type="NCBIfam" id="TIGR01987">
    <property type="entry name" value="HI0074"/>
    <property type="match status" value="1"/>
</dbReference>
<accession>A0A238TDE4</accession>
<keyword evidence="3" id="KW-1185">Reference proteome</keyword>
<dbReference type="SUPFAM" id="SSF81593">
    <property type="entry name" value="Nucleotidyltransferase substrate binding subunit/domain"/>
    <property type="match status" value="1"/>
</dbReference>
<dbReference type="RefSeq" id="WP_095063163.1">
    <property type="nucleotide sequence ID" value="NZ_FXUV02000052.1"/>
</dbReference>
<dbReference type="InterPro" id="IPR010235">
    <property type="entry name" value="HepT"/>
</dbReference>
<dbReference type="EMBL" id="FXUV02000052">
    <property type="protein sequence ID" value="SNB80839.1"/>
    <property type="molecule type" value="Genomic_DNA"/>
</dbReference>
<reference evidence="2 3" key="2">
    <citation type="submission" date="2017-06" db="EMBL/GenBank/DDBJ databases">
        <authorList>
            <person name="Kim H.J."/>
            <person name="Triplett B.A."/>
        </authorList>
    </citation>
    <scope>NUCLEOTIDE SEQUENCE [LARGE SCALE GENOMIC DNA]</scope>
    <source>
        <strain evidence="2">Kingella_eburonensis</strain>
    </source>
</reference>
<keyword evidence="2" id="KW-0808">Transferase</keyword>
<dbReference type="OrthoDB" id="9810452at2"/>
<gene>
    <name evidence="1" type="ORF">KEBURONENSIS_01877</name>
    <name evidence="2" type="ORF">KEBURONENSIS_01890</name>
</gene>
<dbReference type="EMBL" id="FXUV01000047">
    <property type="protein sequence ID" value="SMQ13135.1"/>
    <property type="molecule type" value="Genomic_DNA"/>
</dbReference>
<name>A0A238TDE4_9NEIS</name>
<dbReference type="AlphaFoldDB" id="A0A238TDE4"/>
<reference evidence="1" key="1">
    <citation type="submission" date="2017-05" db="EMBL/GenBank/DDBJ databases">
        <authorList>
            <person name="Song R."/>
            <person name="Chenine A.L."/>
            <person name="Ruprecht R.M."/>
        </authorList>
    </citation>
    <scope>NUCLEOTIDE SEQUENCE</scope>
    <source>
        <strain evidence="1">Kingella_eburonensis</strain>
    </source>
</reference>
<evidence type="ECO:0000313" key="1">
    <source>
        <dbReference type="EMBL" id="SMQ13135.1"/>
    </source>
</evidence>
<dbReference type="Proteomes" id="UP000215450">
    <property type="component" value="Unassembled WGS sequence"/>
</dbReference>
<dbReference type="GO" id="GO:0016740">
    <property type="term" value="F:transferase activity"/>
    <property type="evidence" value="ECO:0007669"/>
    <property type="project" value="UniProtKB-KW"/>
</dbReference>
<proteinExistence type="predicted"/>
<dbReference type="Gene3D" id="1.20.120.330">
    <property type="entry name" value="Nucleotidyltransferases domain 2"/>
    <property type="match status" value="1"/>
</dbReference>
<sequence>MNYLETSALQNAHQSLRDTIAQLAQTEWFEAQTPIIQDTLIAGAIQKFEFVYELSVKMIKRQLKLSALSDDEIDSADFCDILRYAVKQGLIENIDNWLIYRTMRNIASHTYNQTKAQEVYQKIADFLSSSEFLLQQLQQRHPHD</sequence>
<dbReference type="STRING" id="1522312.GCA_900177895_00714"/>
<protein>
    <submittedName>
        <fullName evidence="2">Nucleotidyltransferase substrate binding protein like protein</fullName>
    </submittedName>
</protein>